<dbReference type="eggNOG" id="KOG4814">
    <property type="taxonomic scope" value="Eukaryota"/>
</dbReference>
<dbReference type="Pfam" id="PF08631">
    <property type="entry name" value="SPO22"/>
    <property type="match status" value="1"/>
</dbReference>
<keyword evidence="1" id="KW-0469">Meiosis</keyword>
<dbReference type="HOGENOM" id="CLU_001453_0_0_1"/>
<keyword evidence="4" id="KW-1185">Reference proteome</keyword>
<dbReference type="GO" id="GO:0090173">
    <property type="term" value="P:regulation of synaptonemal complex assembly"/>
    <property type="evidence" value="ECO:0007669"/>
    <property type="project" value="InterPro"/>
</dbReference>
<dbReference type="EMBL" id="JH767570">
    <property type="protein sequence ID" value="EON64761.1"/>
    <property type="molecule type" value="Genomic_DNA"/>
</dbReference>
<proteinExistence type="predicted"/>
<reference evidence="4" key="1">
    <citation type="submission" date="2012-06" db="EMBL/GenBank/DDBJ databases">
        <title>The genome sequence of Coniosporium apollinis CBS 100218.</title>
        <authorList>
            <consortium name="The Broad Institute Genome Sequencing Platform"/>
            <person name="Cuomo C."/>
            <person name="Gorbushina A."/>
            <person name="Noack S."/>
            <person name="Walker B."/>
            <person name="Young S.K."/>
            <person name="Zeng Q."/>
            <person name="Gargeya S."/>
            <person name="Fitzgerald M."/>
            <person name="Haas B."/>
            <person name="Abouelleil A."/>
            <person name="Alvarado L."/>
            <person name="Arachchi H.M."/>
            <person name="Berlin A.M."/>
            <person name="Chapman S.B."/>
            <person name="Goldberg J."/>
            <person name="Griggs A."/>
            <person name="Gujja S."/>
            <person name="Hansen M."/>
            <person name="Howarth C."/>
            <person name="Imamovic A."/>
            <person name="Larimer J."/>
            <person name="McCowan C."/>
            <person name="Montmayeur A."/>
            <person name="Murphy C."/>
            <person name="Neiman D."/>
            <person name="Pearson M."/>
            <person name="Priest M."/>
            <person name="Roberts A."/>
            <person name="Saif S."/>
            <person name="Shea T."/>
            <person name="Sisk P."/>
            <person name="Sykes S."/>
            <person name="Wortman J."/>
            <person name="Nusbaum C."/>
            <person name="Birren B."/>
        </authorList>
    </citation>
    <scope>NUCLEOTIDE SEQUENCE [LARGE SCALE GENOMIC DNA]</scope>
    <source>
        <strain evidence="4">CBS 100218</strain>
    </source>
</reference>
<dbReference type="AlphaFoldDB" id="R7YSX9"/>
<dbReference type="InterPro" id="IPR013940">
    <property type="entry name" value="Spo22/ZIP4/TEX11"/>
</dbReference>
<sequence>MAPSNAIRSEKEKKVRAILAFADSISERLSHANGTDPILLAELHSHINALPITASKREELDAKGTELWNLSTRLRRDSSTTAPALLCALRVFALLLLISGQRGHAGTAHGCVRLLKVALKAAKFCIQQDQLDLATKGLELAAECMDELAKHDLEEEDGEVQKRLKAEYFVLRTALAWKQSRLDLAEHLFSQAELADNRLGPSTAESLADLLYEIGKDLLHKKQLESAVRWLERSLDVIGEQDLERLSPDAEELRLGIMHGLVRALIGQRNEAARKRAADLVGLLETDYGDKMAVALLKLDLLASGPEYEAAEYYHVLFRMVRSLVLTPSNFRTILHHVHKLKTQSAAMAAKLMGDLLFRLLETENHEWIEKAAITSLWLRLSSPNSENGETLAYVQDTLDNLVHSIKRPLTVQATHAAQTLLWKRIEAAYTQEHYEIAESWCRLAMHRVFEKSGELNRSKIARKIILCALARQDPPNARGAFFQMSDTGKAAPMTRYLMYKVAMREGDADFAAECLDLVSRHSSKDATLLYACVLEAQQHGNRRQAVLALQKVLDKYEYAAPQGVHLPALLRCAARLLMTEFVDNGMPENLGNELCKIFEGAATQASKSKRGASTSKSLEFTAAELDWFSRNSYNLSLKHCTELHPEHLARLLAVCIHFVELRQKESSVAEDNDLNLRRVFCHFLAACAHVTIARAEDNIETSLNHYLSVRKHCQSFRVSLPELLKSEKKLAASTPDDLTAKHSALLKFELEAALKLEAWDDMDALFDACWTYPDPRRLDTLADLVLVIHGAMTKAALDESYRTKPLAVLQKIINLSLRGSGTNTSSSSKDKDNDSITKLARWLRVLFQLSLTSTDDDKTALRCLDQASTLAAQRHASAVPYPQEELEWLAATAFNRAVDFYCVDDDVRCRLWAEKALNLAENAGDRGALRGVLMEKYKGLAFEK</sequence>
<dbReference type="Proteomes" id="UP000016924">
    <property type="component" value="Unassembled WGS sequence"/>
</dbReference>
<dbReference type="GeneID" id="19901305"/>
<dbReference type="OrthoDB" id="65716at2759"/>
<dbReference type="STRING" id="1168221.R7YSX9"/>
<evidence type="ECO:0000256" key="2">
    <source>
        <dbReference type="ARBA" id="ARBA00031845"/>
    </source>
</evidence>
<dbReference type="SUPFAM" id="SSF48452">
    <property type="entry name" value="TPR-like"/>
    <property type="match status" value="1"/>
</dbReference>
<dbReference type="InterPro" id="IPR039057">
    <property type="entry name" value="Spo22/ZIP4"/>
</dbReference>
<evidence type="ECO:0000313" key="4">
    <source>
        <dbReference type="Proteomes" id="UP000016924"/>
    </source>
</evidence>
<dbReference type="OMA" id="KLSRWIR"/>
<dbReference type="RefSeq" id="XP_007780078.1">
    <property type="nucleotide sequence ID" value="XM_007781888.1"/>
</dbReference>
<dbReference type="GO" id="GO:0051321">
    <property type="term" value="P:meiotic cell cycle"/>
    <property type="evidence" value="ECO:0007669"/>
    <property type="project" value="UniProtKB-KW"/>
</dbReference>
<accession>R7YSX9</accession>
<protein>
    <recommendedName>
        <fullName evidence="2">Protein ZIP4 homolog</fullName>
    </recommendedName>
</protein>
<dbReference type="InterPro" id="IPR011990">
    <property type="entry name" value="TPR-like_helical_dom_sf"/>
</dbReference>
<dbReference type="PANTHER" id="PTHR40375:SF2">
    <property type="entry name" value="SPORULATION-SPECIFIC PROTEIN 22"/>
    <property type="match status" value="1"/>
</dbReference>
<evidence type="ECO:0000313" key="3">
    <source>
        <dbReference type="EMBL" id="EON64761.1"/>
    </source>
</evidence>
<evidence type="ECO:0000256" key="1">
    <source>
        <dbReference type="ARBA" id="ARBA00023254"/>
    </source>
</evidence>
<dbReference type="PANTHER" id="PTHR40375">
    <property type="entry name" value="SPORULATION-SPECIFIC PROTEIN 22"/>
    <property type="match status" value="1"/>
</dbReference>
<name>R7YSX9_CONA1</name>
<organism evidence="3 4">
    <name type="scientific">Coniosporium apollinis (strain CBS 100218)</name>
    <name type="common">Rock-inhabiting black yeast</name>
    <dbReference type="NCBI Taxonomy" id="1168221"/>
    <lineage>
        <taxon>Eukaryota</taxon>
        <taxon>Fungi</taxon>
        <taxon>Dikarya</taxon>
        <taxon>Ascomycota</taxon>
        <taxon>Pezizomycotina</taxon>
        <taxon>Dothideomycetes</taxon>
        <taxon>Dothideomycetes incertae sedis</taxon>
        <taxon>Coniosporium</taxon>
    </lineage>
</organism>
<gene>
    <name evidence="3" type="ORF">W97_03994</name>
</gene>